<comment type="caution">
    <text evidence="1">The sequence shown here is derived from an EMBL/GenBank/DDBJ whole genome shotgun (WGS) entry which is preliminary data.</text>
</comment>
<gene>
    <name evidence="1" type="ORF">BV22DRAFT_1062539</name>
</gene>
<dbReference type="EMBL" id="MU266379">
    <property type="protein sequence ID" value="KAH7926673.1"/>
    <property type="molecule type" value="Genomic_DNA"/>
</dbReference>
<evidence type="ECO:0000313" key="2">
    <source>
        <dbReference type="Proteomes" id="UP000790709"/>
    </source>
</evidence>
<protein>
    <submittedName>
        <fullName evidence="1">Uncharacterized protein</fullName>
    </submittedName>
</protein>
<keyword evidence="2" id="KW-1185">Reference proteome</keyword>
<evidence type="ECO:0000313" key="1">
    <source>
        <dbReference type="EMBL" id="KAH7926673.1"/>
    </source>
</evidence>
<dbReference type="Proteomes" id="UP000790709">
    <property type="component" value="Unassembled WGS sequence"/>
</dbReference>
<name>A0ACB8BN94_9AGAM</name>
<organism evidence="1 2">
    <name type="scientific">Leucogyrophana mollusca</name>
    <dbReference type="NCBI Taxonomy" id="85980"/>
    <lineage>
        <taxon>Eukaryota</taxon>
        <taxon>Fungi</taxon>
        <taxon>Dikarya</taxon>
        <taxon>Basidiomycota</taxon>
        <taxon>Agaricomycotina</taxon>
        <taxon>Agaricomycetes</taxon>
        <taxon>Agaricomycetidae</taxon>
        <taxon>Boletales</taxon>
        <taxon>Boletales incertae sedis</taxon>
        <taxon>Leucogyrophana</taxon>
    </lineage>
</organism>
<reference evidence="1" key="1">
    <citation type="journal article" date="2021" name="New Phytol.">
        <title>Evolutionary innovations through gain and loss of genes in the ectomycorrhizal Boletales.</title>
        <authorList>
            <person name="Wu G."/>
            <person name="Miyauchi S."/>
            <person name="Morin E."/>
            <person name="Kuo A."/>
            <person name="Drula E."/>
            <person name="Varga T."/>
            <person name="Kohler A."/>
            <person name="Feng B."/>
            <person name="Cao Y."/>
            <person name="Lipzen A."/>
            <person name="Daum C."/>
            <person name="Hundley H."/>
            <person name="Pangilinan J."/>
            <person name="Johnson J."/>
            <person name="Barry K."/>
            <person name="LaButti K."/>
            <person name="Ng V."/>
            <person name="Ahrendt S."/>
            <person name="Min B."/>
            <person name="Choi I.G."/>
            <person name="Park H."/>
            <person name="Plett J.M."/>
            <person name="Magnuson J."/>
            <person name="Spatafora J.W."/>
            <person name="Nagy L.G."/>
            <person name="Henrissat B."/>
            <person name="Grigoriev I.V."/>
            <person name="Yang Z.L."/>
            <person name="Xu J."/>
            <person name="Martin F.M."/>
        </authorList>
    </citation>
    <scope>NUCLEOTIDE SEQUENCE</scope>
    <source>
        <strain evidence="1">KUC20120723A-06</strain>
    </source>
</reference>
<proteinExistence type="predicted"/>
<sequence length="646" mass="73299">MAKRQRLANNQADSTSSNPAPRAVKQVKGRRGKLAMFPTMNLDILFEILTYLSPIDLLHLARTSKVFRRMLISKSSAFLWRSARQNITGLPNCPPELSEPQYAALAFEGLCSGCGKKSQNIMWQFRVRLCIECRKRKFTQPYHGECKAICNMLGCGLHDLRLLLPEGSFINLNGWRTNLGYYVPQVEALLKAIPKLSPAELPGFVADLCQKTQTINEHAALCEAWHESVVRSRGLEIEDLRQDRGKLLEAKLVEEGWGDVIKYFGWERLSVNTKLISQPKALTARIWQNIYKPLTACMEQWRELMMEETLYSPRRRIFVEAWGQFVASLPSPSSSSACLPLPADVDICSFGPIDDIIRSPPEISADAIHLQLMQAFPQVFVLVRQWHVDVARNLASLLPGFAPSDGPEAIFARLQLAKSVFHCKNSRYCKMYYALRYPEILFHPCVLYGPLIRRTLTIPEEIEWAMANALNGRPLNIQNFLEVHERTEAVANIMASCGKDPDTTTKEEMDSLDPRVACQLCKECGKEVFMTWQTAVQHGCNHGGFHSCTWRMADKAEEEYIKAREGPAVLYHCPPEKYVYYCVRCPRRVPSWGRQDLEKVKNHLLMMHDVLEPLEGIDYAFDSNIVPVLMKGVVATNVEGDVHKGL</sequence>
<accession>A0ACB8BN94</accession>